<comment type="caution">
    <text evidence="2">The sequence shown here is derived from an EMBL/GenBank/DDBJ whole genome shotgun (WGS) entry which is preliminary data.</text>
</comment>
<keyword evidence="3" id="KW-1185">Reference proteome</keyword>
<accession>A0A4U1CYK6</accession>
<dbReference type="AlphaFoldDB" id="A0A4U1CYK6"/>
<dbReference type="OrthoDB" id="9961048at2"/>
<organism evidence="2 3">
    <name type="scientific">Robertmurraya kyonggiensis</name>
    <dbReference type="NCBI Taxonomy" id="1037680"/>
    <lineage>
        <taxon>Bacteria</taxon>
        <taxon>Bacillati</taxon>
        <taxon>Bacillota</taxon>
        <taxon>Bacilli</taxon>
        <taxon>Bacillales</taxon>
        <taxon>Bacillaceae</taxon>
        <taxon>Robertmurraya</taxon>
    </lineage>
</organism>
<sequence>MKILKRPLYNLKTLDIGFIFFLLIFFGITIFAVFNKQQLTMLGEAVTFLFSFEFYKVVPIESGQSFTPKLFEISNQLAPYLNGAKILWWIFLLVLTLRFLFKKPINLKK</sequence>
<evidence type="ECO:0000256" key="1">
    <source>
        <dbReference type="SAM" id="Phobius"/>
    </source>
</evidence>
<gene>
    <name evidence="2" type="ORF">FA727_19695</name>
</gene>
<reference evidence="2 3" key="1">
    <citation type="journal article" date="2011" name="J. Microbiol.">
        <title>Bacillus kyonggiensis sp. nov., isolated from soil of a lettuce field.</title>
        <authorList>
            <person name="Dong K."/>
            <person name="Lee S."/>
        </authorList>
    </citation>
    <scope>NUCLEOTIDE SEQUENCE [LARGE SCALE GENOMIC DNA]</scope>
    <source>
        <strain evidence="2 3">NB22</strain>
    </source>
</reference>
<feature type="transmembrane region" description="Helical" evidence="1">
    <location>
        <begin position="86"/>
        <end position="101"/>
    </location>
</feature>
<dbReference type="RefSeq" id="WP_136833198.1">
    <property type="nucleotide sequence ID" value="NZ_SWBM01000006.1"/>
</dbReference>
<dbReference type="Proteomes" id="UP000307756">
    <property type="component" value="Unassembled WGS sequence"/>
</dbReference>
<keyword evidence="1" id="KW-0472">Membrane</keyword>
<keyword evidence="1" id="KW-0812">Transmembrane</keyword>
<dbReference type="EMBL" id="SWBM01000006">
    <property type="protein sequence ID" value="TKC15115.1"/>
    <property type="molecule type" value="Genomic_DNA"/>
</dbReference>
<feature type="transmembrane region" description="Helical" evidence="1">
    <location>
        <begin position="12"/>
        <end position="34"/>
    </location>
</feature>
<evidence type="ECO:0000313" key="2">
    <source>
        <dbReference type="EMBL" id="TKC15115.1"/>
    </source>
</evidence>
<keyword evidence="1" id="KW-1133">Transmembrane helix</keyword>
<protein>
    <submittedName>
        <fullName evidence="2">Uncharacterized protein</fullName>
    </submittedName>
</protein>
<name>A0A4U1CYK6_9BACI</name>
<evidence type="ECO:0000313" key="3">
    <source>
        <dbReference type="Proteomes" id="UP000307756"/>
    </source>
</evidence>
<proteinExistence type="predicted"/>